<dbReference type="InterPro" id="IPR001254">
    <property type="entry name" value="Trypsin_dom"/>
</dbReference>
<dbReference type="FunFam" id="2.40.10.10:FF:000068">
    <property type="entry name" value="transmembrane protease serine 2"/>
    <property type="match status" value="1"/>
</dbReference>
<keyword evidence="5" id="KW-0645">Protease</keyword>
<sequence>MNSMLWLLYYSTLIAQALASSHRDLIINGTIAPQQRYPYAVYLQDNDFPFCGGSLIAPDVVLTAAHCIPEDDYIGNITVMEGEHNLTDTELGDVVRIRENVIHPLYQEENEKDFDIALTFLERPTAIERDSLVHLNRDNSYPPDDTIATYLGWGVVNSKGEASNILREVDVSVMTNEECNRINGTVFDKFFFSMSGHITPSMMCTFAEGKDSCQRDQVVH</sequence>
<reference evidence="5" key="1">
    <citation type="submission" date="2023-06" db="EMBL/GenBank/DDBJ databases">
        <title>Survivors Of The Sea: Transcriptome response of Skeletonema marinoi to long-term dormancy.</title>
        <authorList>
            <person name="Pinder M.I.M."/>
            <person name="Kourtchenko O."/>
            <person name="Robertson E.K."/>
            <person name="Larsson T."/>
            <person name="Maumus F."/>
            <person name="Osuna-Cruz C.M."/>
            <person name="Vancaester E."/>
            <person name="Stenow R."/>
            <person name="Vandepoele K."/>
            <person name="Ploug H."/>
            <person name="Bruchert V."/>
            <person name="Godhe A."/>
            <person name="Topel M."/>
        </authorList>
    </citation>
    <scope>NUCLEOTIDE SEQUENCE</scope>
    <source>
        <strain evidence="5">R05AC</strain>
    </source>
</reference>
<dbReference type="InterPro" id="IPR050430">
    <property type="entry name" value="Peptidase_S1"/>
</dbReference>
<keyword evidence="3" id="KW-0732">Signal</keyword>
<evidence type="ECO:0000256" key="1">
    <source>
        <dbReference type="ARBA" id="ARBA00023026"/>
    </source>
</evidence>
<evidence type="ECO:0000256" key="2">
    <source>
        <dbReference type="ARBA" id="ARBA00023157"/>
    </source>
</evidence>
<evidence type="ECO:0000259" key="4">
    <source>
        <dbReference type="PROSITE" id="PS50240"/>
    </source>
</evidence>
<dbReference type="Gene3D" id="2.40.10.10">
    <property type="entry name" value="Trypsin-like serine proteases"/>
    <property type="match status" value="1"/>
</dbReference>
<accession>A0AAD9D7Y4</accession>
<keyword evidence="6" id="KW-1185">Reference proteome</keyword>
<evidence type="ECO:0000313" key="6">
    <source>
        <dbReference type="Proteomes" id="UP001224775"/>
    </source>
</evidence>
<organism evidence="5 6">
    <name type="scientific">Skeletonema marinoi</name>
    <dbReference type="NCBI Taxonomy" id="267567"/>
    <lineage>
        <taxon>Eukaryota</taxon>
        <taxon>Sar</taxon>
        <taxon>Stramenopiles</taxon>
        <taxon>Ochrophyta</taxon>
        <taxon>Bacillariophyta</taxon>
        <taxon>Coscinodiscophyceae</taxon>
        <taxon>Thalassiosirophycidae</taxon>
        <taxon>Thalassiosirales</taxon>
        <taxon>Skeletonemataceae</taxon>
        <taxon>Skeletonema</taxon>
        <taxon>Skeletonema marinoi-dohrnii complex</taxon>
    </lineage>
</organism>
<dbReference type="SMART" id="SM00020">
    <property type="entry name" value="Tryp_SPc"/>
    <property type="match status" value="1"/>
</dbReference>
<evidence type="ECO:0000256" key="3">
    <source>
        <dbReference type="SAM" id="SignalP"/>
    </source>
</evidence>
<dbReference type="SUPFAM" id="SSF50494">
    <property type="entry name" value="Trypsin-like serine proteases"/>
    <property type="match status" value="1"/>
</dbReference>
<dbReference type="Pfam" id="PF00089">
    <property type="entry name" value="Trypsin"/>
    <property type="match status" value="1"/>
</dbReference>
<proteinExistence type="predicted"/>
<dbReference type="InterPro" id="IPR009003">
    <property type="entry name" value="Peptidase_S1_PA"/>
</dbReference>
<dbReference type="EMBL" id="JATAAI010000025">
    <property type="protein sequence ID" value="KAK1737561.1"/>
    <property type="molecule type" value="Genomic_DNA"/>
</dbReference>
<name>A0AAD9D7Y4_9STRA</name>
<gene>
    <name evidence="5" type="ORF">QTG54_011847</name>
</gene>
<keyword evidence="1" id="KW-0843">Virulence</keyword>
<protein>
    <submittedName>
        <fullName evidence="5">Trypsin-like serine protease</fullName>
        <ecNumber evidence="5">3.4.21.-</ecNumber>
    </submittedName>
</protein>
<dbReference type="InterPro" id="IPR018114">
    <property type="entry name" value="TRYPSIN_HIS"/>
</dbReference>
<evidence type="ECO:0000313" key="5">
    <source>
        <dbReference type="EMBL" id="KAK1737561.1"/>
    </source>
</evidence>
<feature type="chain" id="PRO_5041986533" evidence="3">
    <location>
        <begin position="20"/>
        <end position="220"/>
    </location>
</feature>
<dbReference type="PROSITE" id="PS00134">
    <property type="entry name" value="TRYPSIN_HIS"/>
    <property type="match status" value="1"/>
</dbReference>
<dbReference type="Proteomes" id="UP001224775">
    <property type="component" value="Unassembled WGS sequence"/>
</dbReference>
<dbReference type="EC" id="3.4.21.-" evidence="5"/>
<dbReference type="PANTHER" id="PTHR24276">
    <property type="entry name" value="POLYSERASE-RELATED"/>
    <property type="match status" value="1"/>
</dbReference>
<feature type="signal peptide" evidence="3">
    <location>
        <begin position="1"/>
        <end position="19"/>
    </location>
</feature>
<dbReference type="PROSITE" id="PS50240">
    <property type="entry name" value="TRYPSIN_DOM"/>
    <property type="match status" value="1"/>
</dbReference>
<dbReference type="CDD" id="cd00190">
    <property type="entry name" value="Tryp_SPc"/>
    <property type="match status" value="1"/>
</dbReference>
<comment type="caution">
    <text evidence="5">The sequence shown here is derived from an EMBL/GenBank/DDBJ whole genome shotgun (WGS) entry which is preliminary data.</text>
</comment>
<dbReference type="InterPro" id="IPR043504">
    <property type="entry name" value="Peptidase_S1_PA_chymotrypsin"/>
</dbReference>
<dbReference type="PANTHER" id="PTHR24276:SF91">
    <property type="entry name" value="AT26814P-RELATED"/>
    <property type="match status" value="1"/>
</dbReference>
<dbReference type="AlphaFoldDB" id="A0AAD9D7Y4"/>
<keyword evidence="5" id="KW-0378">Hydrolase</keyword>
<dbReference type="GO" id="GO:0006508">
    <property type="term" value="P:proteolysis"/>
    <property type="evidence" value="ECO:0007669"/>
    <property type="project" value="UniProtKB-KW"/>
</dbReference>
<keyword evidence="2" id="KW-1015">Disulfide bond</keyword>
<feature type="domain" description="Peptidase S1" evidence="4">
    <location>
        <begin position="26"/>
        <end position="216"/>
    </location>
</feature>
<dbReference type="GO" id="GO:0004252">
    <property type="term" value="F:serine-type endopeptidase activity"/>
    <property type="evidence" value="ECO:0007669"/>
    <property type="project" value="InterPro"/>
</dbReference>